<feature type="region of interest" description="Disordered" evidence="1">
    <location>
        <begin position="67"/>
        <end position="86"/>
    </location>
</feature>
<gene>
    <name evidence="2" type="ORF">SGLAU_02585</name>
</gene>
<name>A0A089YSB3_STRGA</name>
<evidence type="ECO:0000313" key="2">
    <source>
        <dbReference type="EMBL" id="AIR96545.1"/>
    </source>
</evidence>
<evidence type="ECO:0000313" key="3">
    <source>
        <dbReference type="Proteomes" id="UP000029482"/>
    </source>
</evidence>
<evidence type="ECO:0000256" key="1">
    <source>
        <dbReference type="SAM" id="MobiDB-lite"/>
    </source>
</evidence>
<dbReference type="OrthoDB" id="4328477at2"/>
<proteinExistence type="predicted"/>
<organism evidence="2 3">
    <name type="scientific">Streptomyces glaucescens</name>
    <dbReference type="NCBI Taxonomy" id="1907"/>
    <lineage>
        <taxon>Bacteria</taxon>
        <taxon>Bacillati</taxon>
        <taxon>Actinomycetota</taxon>
        <taxon>Actinomycetes</taxon>
        <taxon>Kitasatosporales</taxon>
        <taxon>Streptomycetaceae</taxon>
        <taxon>Streptomyces</taxon>
    </lineage>
</organism>
<dbReference type="RefSeq" id="WP_052413582.1">
    <property type="nucleotide sequence ID" value="NZ_CP009438.1"/>
</dbReference>
<dbReference type="AlphaFoldDB" id="A0A089YSB3"/>
<dbReference type="KEGG" id="sgu:SGLAU_02585"/>
<protein>
    <submittedName>
        <fullName evidence="2">Uncharacterized protein</fullName>
    </submittedName>
</protein>
<dbReference type="HOGENOM" id="CLU_162724_1_0_11"/>
<sequence length="86" mass="9539">MTDVVDSDELVRRIQRGRAWALREERAWRERSETLRAAEPDGARDAAVRALAYRAVIGVLDEILTPGRHPDDDVTARSGGTAGRPD</sequence>
<dbReference type="STRING" id="1907.SGLAU_02585"/>
<keyword evidence="3" id="KW-1185">Reference proteome</keyword>
<accession>A0A089YSB3</accession>
<dbReference type="EMBL" id="CP009438">
    <property type="protein sequence ID" value="AIR96545.1"/>
    <property type="molecule type" value="Genomic_DNA"/>
</dbReference>
<dbReference type="Proteomes" id="UP000029482">
    <property type="component" value="Chromosome"/>
</dbReference>
<dbReference type="eggNOG" id="ENOG503039H">
    <property type="taxonomic scope" value="Bacteria"/>
</dbReference>
<reference evidence="3" key="1">
    <citation type="journal article" date="2015" name="J. Biotechnol.">
        <title>Complete genome sequence of the actinobacterium Streptomyces glaucescens GLA.O (DSM 40922) consisting of a linear chromosome and one linear plasmid.</title>
        <authorList>
            <person name="Ortseifen V."/>
            <person name="Winkler A."/>
            <person name="Albersmeier A."/>
            <person name="Wendler S."/>
            <person name="Puhler A."/>
            <person name="Kalinowski J."/>
            <person name="Ruckert C."/>
        </authorList>
    </citation>
    <scope>NUCLEOTIDE SEQUENCE [LARGE SCALE GENOMIC DNA]</scope>
    <source>
        <strain evidence="3">DSM 40922 / GLA O</strain>
    </source>
</reference>